<feature type="coiled-coil region" evidence="1">
    <location>
        <begin position="428"/>
        <end position="462"/>
    </location>
</feature>
<dbReference type="AlphaFoldDB" id="A0A5C8JGQ5"/>
<dbReference type="OrthoDB" id="975149at2"/>
<proteinExistence type="predicted"/>
<sequence>MASNKKLKVDIDGLDVAIKEASTLSDKLKNLYEDFSKAEKGSEAFRSIQKEIAKTTTKLDQAHKKVESLNKTNLNKLGAVLKNGFAGITQVVAGTSDSVSVLEKGMQSLGVQNDLLVRGIQMFGGEGVKSMGKLRLAFMSLGVGALVVLVGSLVAYFSRTTEGSGKLSKAMAYMGGIVNLLVDSLASLGKWIVDTVSDFEGLKTSVKKIGEDVVSYFKKVADSPKILLEDLFNFYVEKFSLLGSMVKNFLTLDFKGMGNDFINFATGIENGVDKIGNKIVEVGKKIDEAGQKGLNIEKLKKDYEIAARLGANRAAALQNEIAKYEALAQSDLTSEKERIAASNRAMTAKKSLLAEQNKILNAQLKYVKAENASVAGGVKSIEMLKEEDAIRNEINANKAEQSRLDLENAERIYTAQKEAADLTKDTLERTYEQNKFNLEQQLAEATSREEALAIQKEILEEQYKYNTAAVAAYNVLADTSDRASALLTLSTELIAAENEYKSSVKATNLEFDKRTDDALARSKVADLEYFKLKAVDAGLQNQTKLQKFYLEQARLTETKTLEEWYEQEKSVKGRLPEELNALHKEYTNKKIKIDQDYNTQTKTIDDKALEDAKKRDREALDTKKLLAEQYKAVYAETANAIVEMSQLISDAALSSMDARLSELDNFLSVARAKLGEIESEAQAVQSNIDSLENELLNAKGDARERIIQQLERERKKSEQLAKERKAEDNRIKKAEQDKIKLEKEKEKALAKQVVIQQALQAVQAAIVGIEAVRAGIAAAKTITETGSKGKFGWDNIALIIASTAALVTSFATIKSAAKGFAEGGYTGDGDKYEEAGVVHKGEYVIPKWMVNKNKPLINSLEAQRTRGYAEGGIVAQNISETINPNAALEARIDAMNAMLNANLNRPVITVPVENNAVADRVTQRREYALR</sequence>
<name>A0A5C8JGQ5_9BACT</name>
<evidence type="ECO:0000313" key="3">
    <source>
        <dbReference type="EMBL" id="TXK36788.1"/>
    </source>
</evidence>
<feature type="transmembrane region" description="Helical" evidence="2">
    <location>
        <begin position="136"/>
        <end position="157"/>
    </location>
</feature>
<evidence type="ECO:0000256" key="1">
    <source>
        <dbReference type="SAM" id="Coils"/>
    </source>
</evidence>
<reference evidence="3 4" key="1">
    <citation type="submission" date="2019-08" db="EMBL/GenBank/DDBJ databases">
        <authorList>
            <person name="Shi S."/>
        </authorList>
    </citation>
    <scope>NUCLEOTIDE SEQUENCE [LARGE SCALE GENOMIC DNA]</scope>
    <source>
        <strain evidence="3 4">GY10130</strain>
    </source>
</reference>
<accession>A0A5C8JGQ5</accession>
<keyword evidence="2" id="KW-0472">Membrane</keyword>
<gene>
    <name evidence="3" type="ORF">FVR03_16735</name>
</gene>
<protein>
    <recommendedName>
        <fullName evidence="5">Phage tail tape measure protein</fullName>
    </recommendedName>
</protein>
<dbReference type="RefSeq" id="WP_147922909.1">
    <property type="nucleotide sequence ID" value="NZ_VRTY01000070.1"/>
</dbReference>
<evidence type="ECO:0008006" key="5">
    <source>
        <dbReference type="Google" id="ProtNLM"/>
    </source>
</evidence>
<keyword evidence="2" id="KW-1133">Transmembrane helix</keyword>
<organism evidence="3 4">
    <name type="scientific">Pontibacter qinzhouensis</name>
    <dbReference type="NCBI Taxonomy" id="2603253"/>
    <lineage>
        <taxon>Bacteria</taxon>
        <taxon>Pseudomonadati</taxon>
        <taxon>Bacteroidota</taxon>
        <taxon>Cytophagia</taxon>
        <taxon>Cytophagales</taxon>
        <taxon>Hymenobacteraceae</taxon>
        <taxon>Pontibacter</taxon>
    </lineage>
</organism>
<evidence type="ECO:0000256" key="2">
    <source>
        <dbReference type="SAM" id="Phobius"/>
    </source>
</evidence>
<comment type="caution">
    <text evidence="3">The sequence shown here is derived from an EMBL/GenBank/DDBJ whole genome shotgun (WGS) entry which is preliminary data.</text>
</comment>
<evidence type="ECO:0000313" key="4">
    <source>
        <dbReference type="Proteomes" id="UP000321926"/>
    </source>
</evidence>
<feature type="coiled-coil region" evidence="1">
    <location>
        <begin position="674"/>
        <end position="751"/>
    </location>
</feature>
<feature type="coiled-coil region" evidence="1">
    <location>
        <begin position="14"/>
        <end position="72"/>
    </location>
</feature>
<dbReference type="EMBL" id="VRTY01000070">
    <property type="protein sequence ID" value="TXK36788.1"/>
    <property type="molecule type" value="Genomic_DNA"/>
</dbReference>
<keyword evidence="2" id="KW-0812">Transmembrane</keyword>
<keyword evidence="4" id="KW-1185">Reference proteome</keyword>
<dbReference type="Proteomes" id="UP000321926">
    <property type="component" value="Unassembled WGS sequence"/>
</dbReference>
<keyword evidence="1" id="KW-0175">Coiled coil</keyword>